<dbReference type="Proteomes" id="UP000694546">
    <property type="component" value="Chromosome 23"/>
</dbReference>
<feature type="compositionally biased region" description="Polar residues" evidence="12">
    <location>
        <begin position="2477"/>
        <end position="2489"/>
    </location>
</feature>
<evidence type="ECO:0000256" key="5">
    <source>
        <dbReference type="ARBA" id="ARBA00022771"/>
    </source>
</evidence>
<dbReference type="Ensembl" id="ENSGMOT00000024429.1">
    <property type="protein sequence ID" value="ENSGMOP00000067083.1"/>
    <property type="gene ID" value="ENSGMOG00000032844.1"/>
</dbReference>
<comment type="catalytic activity">
    <reaction evidence="10">
        <text>L-lysyl-[protein] + acetyl-CoA = N(6)-acetyl-L-lysyl-[protein] + CoA + H(+)</text>
        <dbReference type="Rhea" id="RHEA:45948"/>
        <dbReference type="Rhea" id="RHEA-COMP:9752"/>
        <dbReference type="Rhea" id="RHEA-COMP:10731"/>
        <dbReference type="ChEBI" id="CHEBI:15378"/>
        <dbReference type="ChEBI" id="CHEBI:29969"/>
        <dbReference type="ChEBI" id="CHEBI:57287"/>
        <dbReference type="ChEBI" id="CHEBI:57288"/>
        <dbReference type="ChEBI" id="CHEBI:61930"/>
    </reaction>
</comment>
<feature type="compositionally biased region" description="Polar residues" evidence="12">
    <location>
        <begin position="2189"/>
        <end position="2199"/>
    </location>
</feature>
<feature type="region of interest" description="Disordered" evidence="12">
    <location>
        <begin position="1"/>
        <end position="146"/>
    </location>
</feature>
<keyword evidence="4" id="KW-0479">Metal-binding</keyword>
<keyword evidence="6" id="KW-0862">Zinc</keyword>
<keyword evidence="9" id="KW-0012">Acyltransferase</keyword>
<feature type="region of interest" description="Disordered" evidence="12">
    <location>
        <begin position="1701"/>
        <end position="1758"/>
    </location>
</feature>
<feature type="compositionally biased region" description="Basic and acidic residues" evidence="12">
    <location>
        <begin position="433"/>
        <end position="446"/>
    </location>
</feature>
<proteinExistence type="inferred from homology"/>
<dbReference type="GO" id="GO:0007064">
    <property type="term" value="P:mitotic sister chromatid cohesion"/>
    <property type="evidence" value="ECO:0007669"/>
    <property type="project" value="TreeGrafter"/>
</dbReference>
<dbReference type="GO" id="GO:0005634">
    <property type="term" value="C:nucleus"/>
    <property type="evidence" value="ECO:0007669"/>
    <property type="project" value="UniProtKB-SubCell"/>
</dbReference>
<evidence type="ECO:0000313" key="16">
    <source>
        <dbReference type="Proteomes" id="UP000694546"/>
    </source>
</evidence>
<feature type="compositionally biased region" description="Low complexity" evidence="12">
    <location>
        <begin position="524"/>
        <end position="534"/>
    </location>
</feature>
<protein>
    <submittedName>
        <fullName evidence="15">Mucin-17-like</fullName>
    </submittedName>
</protein>
<feature type="compositionally biased region" description="Basic and acidic residues" evidence="12">
    <location>
        <begin position="365"/>
        <end position="387"/>
    </location>
</feature>
<dbReference type="InterPro" id="IPR028005">
    <property type="entry name" value="AcTrfase_ESCO_Znf_dom"/>
</dbReference>
<feature type="region of interest" description="Disordered" evidence="12">
    <location>
        <begin position="1017"/>
        <end position="1062"/>
    </location>
</feature>
<feature type="compositionally biased region" description="Low complexity" evidence="12">
    <location>
        <begin position="192"/>
        <end position="205"/>
    </location>
</feature>
<evidence type="ECO:0000256" key="11">
    <source>
        <dbReference type="SAM" id="Coils"/>
    </source>
</evidence>
<dbReference type="GO" id="GO:0061733">
    <property type="term" value="F:protein-lysine-acetyltransferase activity"/>
    <property type="evidence" value="ECO:0007669"/>
    <property type="project" value="TreeGrafter"/>
</dbReference>
<organism evidence="15 16">
    <name type="scientific">Gadus morhua</name>
    <name type="common">Atlantic cod</name>
    <dbReference type="NCBI Taxonomy" id="8049"/>
    <lineage>
        <taxon>Eukaryota</taxon>
        <taxon>Metazoa</taxon>
        <taxon>Chordata</taxon>
        <taxon>Craniata</taxon>
        <taxon>Vertebrata</taxon>
        <taxon>Euteleostomi</taxon>
        <taxon>Actinopterygii</taxon>
        <taxon>Neopterygii</taxon>
        <taxon>Teleostei</taxon>
        <taxon>Neoteleostei</taxon>
        <taxon>Acanthomorphata</taxon>
        <taxon>Zeiogadaria</taxon>
        <taxon>Gadariae</taxon>
        <taxon>Gadiformes</taxon>
        <taxon>Gadoidei</taxon>
        <taxon>Gadidae</taxon>
        <taxon>Gadus</taxon>
    </lineage>
</organism>
<feature type="compositionally biased region" description="Polar residues" evidence="12">
    <location>
        <begin position="2323"/>
        <end position="2345"/>
    </location>
</feature>
<feature type="region of interest" description="Disordered" evidence="12">
    <location>
        <begin position="2143"/>
        <end position="2663"/>
    </location>
</feature>
<dbReference type="GeneTree" id="ENSGT00940000157762"/>
<feature type="compositionally biased region" description="Polar residues" evidence="12">
    <location>
        <begin position="100"/>
        <end position="141"/>
    </location>
</feature>
<keyword evidence="16" id="KW-1185">Reference proteome</keyword>
<dbReference type="PANTHER" id="PTHR45884:SF1">
    <property type="entry name" value="N-ACETYLTRANSFERASE ESCO1"/>
    <property type="match status" value="1"/>
</dbReference>
<feature type="compositionally biased region" description="Polar residues" evidence="12">
    <location>
        <begin position="2559"/>
        <end position="2568"/>
    </location>
</feature>
<feature type="compositionally biased region" description="Polar residues" evidence="12">
    <location>
        <begin position="2352"/>
        <end position="2450"/>
    </location>
</feature>
<feature type="compositionally biased region" description="Basic and acidic residues" evidence="12">
    <location>
        <begin position="36"/>
        <end position="49"/>
    </location>
</feature>
<accession>A0A8C5CWM7</accession>
<feature type="coiled-coil region" evidence="11">
    <location>
        <begin position="1913"/>
        <end position="1973"/>
    </location>
</feature>
<evidence type="ECO:0000313" key="15">
    <source>
        <dbReference type="Ensembl" id="ENSGMOP00000067083.1"/>
    </source>
</evidence>
<feature type="region of interest" description="Disordered" evidence="12">
    <location>
        <begin position="160"/>
        <end position="224"/>
    </location>
</feature>
<dbReference type="OrthoDB" id="428854at2759"/>
<evidence type="ECO:0000259" key="14">
    <source>
        <dbReference type="Pfam" id="PF13880"/>
    </source>
</evidence>
<dbReference type="Pfam" id="PF13878">
    <property type="entry name" value="zf-C2H2_3"/>
    <property type="match status" value="1"/>
</dbReference>
<feature type="compositionally biased region" description="Basic and acidic residues" evidence="12">
    <location>
        <begin position="1867"/>
        <end position="1878"/>
    </location>
</feature>
<keyword evidence="11" id="KW-0175">Coiled coil</keyword>
<keyword evidence="3" id="KW-0808">Transferase</keyword>
<dbReference type="RefSeq" id="XP_030204595.1">
    <property type="nucleotide sequence ID" value="XM_030348735.1"/>
</dbReference>
<gene>
    <name evidence="15" type="primary">LOC115537092</name>
</gene>
<feature type="compositionally biased region" description="Basic and acidic residues" evidence="12">
    <location>
        <begin position="249"/>
        <end position="260"/>
    </location>
</feature>
<reference evidence="15" key="1">
    <citation type="submission" date="2025-08" db="UniProtKB">
        <authorList>
            <consortium name="Ensembl"/>
        </authorList>
    </citation>
    <scope>IDENTIFICATION</scope>
</reference>
<dbReference type="GeneID" id="115537092"/>
<evidence type="ECO:0000256" key="7">
    <source>
        <dbReference type="ARBA" id="ARBA00023242"/>
    </source>
</evidence>
<evidence type="ECO:0000256" key="9">
    <source>
        <dbReference type="ARBA" id="ARBA00023315"/>
    </source>
</evidence>
<feature type="region of interest" description="Disordered" evidence="12">
    <location>
        <begin position="245"/>
        <end position="325"/>
    </location>
</feature>
<dbReference type="InterPro" id="IPR028009">
    <property type="entry name" value="ESCO_Acetyltransf_dom"/>
</dbReference>
<feature type="compositionally biased region" description="Pro residues" evidence="12">
    <location>
        <begin position="2587"/>
        <end position="2598"/>
    </location>
</feature>
<sequence length="2924" mass="316387">MPASKRSSEPHSPQAKMMKLEVDDEATPGEYNSSLKAEDEHEGAEDAHEGTVPPWTKNKDPPTAKEEDEEVASFLQESKPSPRQNDSDPPLKKAKLFIATSASSGMGSPQSIESKSSQKRPASTELSRTASSDSDGETQTDAGDLSLCVTKHHNRAKRAATELLVDQSAARQTLDDGRPPYPTVMDHNYGRSSEGSSDSSVLDESANTETEVNVSSATDAETTQYINSTSLPLLQAMPYSVIQSTHPAVEARRHEGEESTRSTAEAGGSTEHVNSRTSAKHEEHKTEDSSERTSREPDSQNHIDGKIVEPPPPAETSDPSSSDRNLNVIAEVNMFASQSEERCGGLVELEVITYEAEETQDPAPEDLKQEIPCKREAEERKQQDVTERTAVTEAAKKTGIEFGPSSNQNDQEQAIASPSEGSLTPARTLGPQETKDEAQVKTEKTPTAEPILPDPTEPGREETLANCCGVHQVAENLGSPPGIQADLAEEIRIVPVAEESIAAPESAAEVQLVHGVQEPDDRTVSSSSEVVVTNSEEHVGRTVYERVTVQEPEITSNLGSATSSQGMCEVAPAEDIQPEVMQSVHTSTSTYSGVSAQLTLTNPDSRQTEYECVSECVTVQETPNLVSTTTDTPPTEKLEPDGTQHLDVTPGTSRDGPELLPDTYSGVIADCVDGGEVQPQVTLSSSTANLGEKTNKVISEATMEEEVSLKVEDDSAVPGVSSHGPDHMVVQPLNSEAQDNANLESTATLVISSALPTPGMLHFEEASTDLSISTTVPSVNENNEVVFECLAETSVNMYSTATDDQIHGHAQVIMEGVLHRETHSADNGSVDVDTRLSQQVRMNAVSKEGETIISEYVHEQKTEMNRMSKEISLSAPSDKLADKEIQRFNDDYTGMSSEAPKHLTLSTSDCAPYMEMTETKPHLFNQALENENQEQEEQSTGTSKDGASQLIKYEMVAQSIPVQSPEIAAMSMTVPSQQAATPFPNKEIQTQKEVMAMDKHLLIANSQGKDVITTESKAAPEAESYEVMHTTSTPEEMHEQEKKGRGGEPGNHSGIEHTPTYDKEKEADKYDKMAADLQTATTDGVPHFITAAEQQIQVFHEEPIAAVNNVEEGYLISNAELLDKDSTTEAVAYVTSGDKEETPSVEEKSHSVREDLQEGAGCVIDEVEVNASLGSTIGQGQAQVNSDVIVLVCDQPEGLEVIESSTVNKPDAEDVTEQMETVFQSEGEPKDFQVVYEAISSPESTIDEEVSVVSGIIRLPNVPKKDTQVVEVHSAAISATSEVNVRLIPVQEADEHINGKTPACLPDSQSDMDNIETMTCEETAESFYVLPIEHTNGAADMGDVLMVATSDEVAEPNIQKTEAMADVLEITSDNVPEPNIHTTEAMAEVLEETTSKDIKEQNILNREQRLEGLMVTTGNEVPRQNLLTTEERREVPVLTTSDGVSEPRFQKYKEIGEVLVVATIDHIPEINIQNTEEMGEVPIVTTSDKVPEQNIQHAEEIVDVFVETTSNHIPEQSFQKKVKMAEALVVADSEKIPERNIQKTEGMGGVLVVATCDNILEQTMQQIEGMGDVLGVATCDDMPEPTIEQMEGAPESVEMQKDNGLQELSQVTPIATSMAPREPTPDSLSQEDVMESLTVPESPDQADIITQAAAASGLNTSLSEHLNSDGQMVEADQVLNLNGASQSLYSAIGVHQYQPMEQSTVTGSNEEAREDMEVRSSTNTSPVALLENYIPSAPNPDQQEEQSAEKNLDATEHDMEPSAVCETQMTAYENASVDMTRGVETSMDNADSDMQILVDIELGHQVEVQDESEMEDPDLVIIEKSQLAAEMPSLEVENGGEKSPIIKADSNSTIADGTTSKITTSSTDKRVQKAEETNKTSTPSIIPEPKAEVTVEKPKKQQMNTQARTKARLAALAEQKAAASKRAAQKQQLNLLALCEEIAEDIATDSMLLKRIEEEKIAAAAKIEALKKESRSVEMQEAIVVPPTPAGSQASSPPVNTTDGAEAAKPTTATTINPPAEPATAKPVVPEPPKRRFFVSQIVVPLKAHEKKKLTRYQRLRQVELQREKMSWTRVKKLKTDQAHQMLFSDIDFDSSNPFLMPPVATPSTPIANKPSATYTSTASTSASTISALPAMPQVPDAAVAKPDQSKTPEQSKAVTTPDLPLVVTTPDPSKVVATPEPSKADQKVTATKTDQKVTATPARPGRPRREAASPKVEPAKVVSSKVETKKTEPPKITSAKGPTPKVTRSSTRKTLPAKPPPMPNGMNSQKAKSEVEYKPYRPRPKYTFEDFELDDDPPPVVQRRPMPQQRPGQQPGPSQQSTSNTQVRPTSQSTNPTAQSRTTPPSKPMFFSQSKLQGTPVRQASSQSKPVTSTPVMLKPTTSTPVQSRPAISSTVQSKPLTTTASESKPVAVTTSQSKPTTSATGQLKPATSNASQSKPMTPTGQSRPVTYKAPQLKPFHSTVAQSKPSIAAAPQSKTTIAAATQPISAVPSKPTLKVSDTAGSVPGKAIPSGPPAPQTPQPTADQAPKPQPGSPKEELEVKPAVETPLLIPAVPQPNASMETLSVQPPAIPHNVKHQDSTDEVSPPPPSSLPPPQKQQTSPNMMEPKEEKTEVKSPPPSPMKASPPDEQAEASKPAEKTPAQPSEHRVAKAESNTTPLSEAALQKEVKKLKDTDKDGSQTIIDAGQKHFGAVACSVCGMLYSASNPEDETQHILFHNQFISAVKYVGWKKERILGEYPDGKIILVLPDDPKYALKKVEEIREMVDNDLGFQQVETKCPSQTKTFLFISNDKKVAGCLIAEHIQEGYRVIEDPPPQGSEKEQVMFERQRAWCCSSTSEPAICGISRIWVFSMMRRQGIASRMIECLRNNFIYGSCLGKDELAFSDPTPDGKLFATRYFGTSRFLVYNFVSGTSSSEPKTAAV</sequence>
<evidence type="ECO:0000256" key="10">
    <source>
        <dbReference type="ARBA" id="ARBA00047902"/>
    </source>
</evidence>
<evidence type="ECO:0000256" key="2">
    <source>
        <dbReference type="ARBA" id="ARBA00005816"/>
    </source>
</evidence>
<evidence type="ECO:0000256" key="12">
    <source>
        <dbReference type="SAM" id="MobiDB-lite"/>
    </source>
</evidence>
<feature type="region of interest" description="Disordered" evidence="12">
    <location>
        <begin position="1987"/>
        <end position="2029"/>
    </location>
</feature>
<feature type="compositionally biased region" description="Polar residues" evidence="12">
    <location>
        <begin position="75"/>
        <end position="84"/>
    </location>
</feature>
<keyword evidence="5" id="KW-0863">Zinc-finger</keyword>
<feature type="region of interest" description="Disordered" evidence="12">
    <location>
        <begin position="518"/>
        <end position="537"/>
    </location>
</feature>
<feature type="region of interest" description="Disordered" evidence="12">
    <location>
        <begin position="625"/>
        <end position="658"/>
    </location>
</feature>
<feature type="compositionally biased region" description="Low complexity" evidence="12">
    <location>
        <begin position="2302"/>
        <end position="2322"/>
    </location>
</feature>
<dbReference type="Pfam" id="PF13880">
    <property type="entry name" value="Acetyltransf_13"/>
    <property type="match status" value="1"/>
</dbReference>
<evidence type="ECO:0000259" key="13">
    <source>
        <dbReference type="Pfam" id="PF13878"/>
    </source>
</evidence>
<keyword evidence="7" id="KW-0539">Nucleus</keyword>
<feature type="compositionally biased region" description="Polar residues" evidence="12">
    <location>
        <begin position="1990"/>
        <end position="2003"/>
    </location>
</feature>
<evidence type="ECO:0000256" key="8">
    <source>
        <dbReference type="ARBA" id="ARBA00023306"/>
    </source>
</evidence>
<feature type="compositionally biased region" description="Basic and acidic residues" evidence="12">
    <location>
        <begin position="279"/>
        <end position="307"/>
    </location>
</feature>
<comment type="subcellular location">
    <subcellularLocation>
        <location evidence="1">Nucleus</location>
    </subcellularLocation>
</comment>
<evidence type="ECO:0000256" key="3">
    <source>
        <dbReference type="ARBA" id="ARBA00022679"/>
    </source>
</evidence>
<feature type="domain" description="N-acetyltransferase ESCO acetyl-transferase" evidence="14">
    <location>
        <begin position="2840"/>
        <end position="2908"/>
    </location>
</feature>
<feature type="domain" description="N-acetyltransferase ESCO zinc-finger" evidence="13">
    <location>
        <begin position="2682"/>
        <end position="2721"/>
    </location>
</feature>
<feature type="region of interest" description="Disordered" evidence="12">
    <location>
        <begin position="356"/>
        <end position="458"/>
    </location>
</feature>
<name>A0A8C5CWM7_GADMO</name>
<feature type="compositionally biased region" description="Basic and acidic residues" evidence="12">
    <location>
        <begin position="1747"/>
        <end position="1758"/>
    </location>
</feature>
<evidence type="ECO:0000256" key="4">
    <source>
        <dbReference type="ARBA" id="ARBA00022723"/>
    </source>
</evidence>
<dbReference type="OMA" id="DEHINGK"/>
<comment type="similarity">
    <text evidence="2">Belongs to the acetyltransferase family. ECO subfamily.</text>
</comment>
<dbReference type="GO" id="GO:0008270">
    <property type="term" value="F:zinc ion binding"/>
    <property type="evidence" value="ECO:0007669"/>
    <property type="project" value="UniProtKB-KW"/>
</dbReference>
<reference evidence="15" key="2">
    <citation type="submission" date="2025-09" db="UniProtKB">
        <authorList>
            <consortium name="Ensembl"/>
        </authorList>
    </citation>
    <scope>IDENTIFICATION</scope>
</reference>
<feature type="region of interest" description="Disordered" evidence="12">
    <location>
        <begin position="1858"/>
        <end position="1885"/>
    </location>
</feature>
<evidence type="ECO:0000256" key="6">
    <source>
        <dbReference type="ARBA" id="ARBA00022833"/>
    </source>
</evidence>
<dbReference type="GO" id="GO:0000785">
    <property type="term" value="C:chromatin"/>
    <property type="evidence" value="ECO:0007669"/>
    <property type="project" value="TreeGrafter"/>
</dbReference>
<feature type="compositionally biased region" description="Basic and acidic residues" evidence="12">
    <location>
        <begin position="634"/>
        <end position="644"/>
    </location>
</feature>
<feature type="compositionally biased region" description="Polar residues" evidence="12">
    <location>
        <begin position="207"/>
        <end position="224"/>
    </location>
</feature>
<keyword evidence="8" id="KW-0131">Cell cycle</keyword>
<feature type="compositionally biased region" description="Basic and acidic residues" evidence="12">
    <location>
        <begin position="1035"/>
        <end position="1046"/>
    </location>
</feature>
<feature type="compositionally biased region" description="Polar residues" evidence="12">
    <location>
        <begin position="404"/>
        <end position="422"/>
    </location>
</feature>
<evidence type="ECO:0000256" key="1">
    <source>
        <dbReference type="ARBA" id="ARBA00004123"/>
    </source>
</evidence>
<feature type="compositionally biased region" description="Low complexity" evidence="12">
    <location>
        <begin position="2159"/>
        <end position="2173"/>
    </location>
</feature>
<dbReference type="PANTHER" id="PTHR45884">
    <property type="entry name" value="N-ACETYLTRANSFERASE ECO"/>
    <property type="match status" value="1"/>
</dbReference>